<dbReference type="EMBL" id="DVFU01000037">
    <property type="protein sequence ID" value="HIQ64463.1"/>
    <property type="molecule type" value="Genomic_DNA"/>
</dbReference>
<name>A0A9D0YYV8_9FIRM</name>
<evidence type="ECO:0000256" key="1">
    <source>
        <dbReference type="SAM" id="MobiDB-lite"/>
    </source>
</evidence>
<dbReference type="CDD" id="cd06577">
    <property type="entry name" value="PASTA_pknB"/>
    <property type="match status" value="1"/>
</dbReference>
<feature type="region of interest" description="Disordered" evidence="1">
    <location>
        <begin position="164"/>
        <end position="225"/>
    </location>
</feature>
<organism evidence="3 4">
    <name type="scientific">Candidatus Faecenecus gallistercoris</name>
    <dbReference type="NCBI Taxonomy" id="2840793"/>
    <lineage>
        <taxon>Bacteria</taxon>
        <taxon>Bacillati</taxon>
        <taxon>Bacillota</taxon>
        <taxon>Bacillota incertae sedis</taxon>
        <taxon>Candidatus Faecenecus</taxon>
    </lineage>
</organism>
<protein>
    <submittedName>
        <fullName evidence="3">PASTA domain-containing protein</fullName>
    </submittedName>
</protein>
<feature type="compositionally biased region" description="Low complexity" evidence="1">
    <location>
        <begin position="167"/>
        <end position="178"/>
    </location>
</feature>
<proteinExistence type="predicted"/>
<gene>
    <name evidence="3" type="ORF">IAC85_01865</name>
</gene>
<dbReference type="AlphaFoldDB" id="A0A9D0YYV8"/>
<comment type="caution">
    <text evidence="3">The sequence shown here is derived from an EMBL/GenBank/DDBJ whole genome shotgun (WGS) entry which is preliminary data.</text>
</comment>
<evidence type="ECO:0000259" key="2">
    <source>
        <dbReference type="PROSITE" id="PS51178"/>
    </source>
</evidence>
<feature type="domain" description="PASTA" evidence="2">
    <location>
        <begin position="98"/>
        <end position="165"/>
    </location>
</feature>
<feature type="compositionally biased region" description="Acidic residues" evidence="1">
    <location>
        <begin position="215"/>
        <end position="225"/>
    </location>
</feature>
<reference evidence="3" key="2">
    <citation type="journal article" date="2021" name="PeerJ">
        <title>Extensive microbial diversity within the chicken gut microbiome revealed by metagenomics and culture.</title>
        <authorList>
            <person name="Gilroy R."/>
            <person name="Ravi A."/>
            <person name="Getino M."/>
            <person name="Pursley I."/>
            <person name="Horton D.L."/>
            <person name="Alikhan N.F."/>
            <person name="Baker D."/>
            <person name="Gharbi K."/>
            <person name="Hall N."/>
            <person name="Watson M."/>
            <person name="Adriaenssens E.M."/>
            <person name="Foster-Nyarko E."/>
            <person name="Jarju S."/>
            <person name="Secka A."/>
            <person name="Antonio M."/>
            <person name="Oren A."/>
            <person name="Chaudhuri R.R."/>
            <person name="La Ragione R."/>
            <person name="Hildebrand F."/>
            <person name="Pallen M.J."/>
        </authorList>
    </citation>
    <scope>NUCLEOTIDE SEQUENCE</scope>
    <source>
        <strain evidence="3">CHK165-10780</strain>
    </source>
</reference>
<sequence length="225" mass="24561">ILSFYNVAKDIISQNTDNGGNILSIQSLQLETTNQYIYDESMGLVLSDEIVNQDSLEKVITAMKINLGLEEPEIVKTFSYSANEPYEQQNVGETDVPTKLYDLLPDLTGRTRSYATSWANSHNIDINWKVVSSGGSDGEIIAQNYPKAKRLDLIPGRTITLTVVERSSSSSDNESSTTDPDDEKEENDKPSTPTPSPSPKPSPSPTPTPTPPSSSEDEGNEDSSN</sequence>
<dbReference type="PROSITE" id="PS51178">
    <property type="entry name" value="PASTA"/>
    <property type="match status" value="1"/>
</dbReference>
<feature type="compositionally biased region" description="Pro residues" evidence="1">
    <location>
        <begin position="192"/>
        <end position="212"/>
    </location>
</feature>
<accession>A0A9D0YYV8</accession>
<evidence type="ECO:0000313" key="3">
    <source>
        <dbReference type="EMBL" id="HIQ64463.1"/>
    </source>
</evidence>
<dbReference type="InterPro" id="IPR005543">
    <property type="entry name" value="PASTA_dom"/>
</dbReference>
<reference evidence="3" key="1">
    <citation type="submission" date="2020-10" db="EMBL/GenBank/DDBJ databases">
        <authorList>
            <person name="Gilroy R."/>
        </authorList>
    </citation>
    <scope>NUCLEOTIDE SEQUENCE</scope>
    <source>
        <strain evidence="3">CHK165-10780</strain>
    </source>
</reference>
<feature type="non-terminal residue" evidence="3">
    <location>
        <position position="1"/>
    </location>
</feature>
<dbReference type="Gene3D" id="3.30.10.20">
    <property type="match status" value="1"/>
</dbReference>
<dbReference type="Proteomes" id="UP000886725">
    <property type="component" value="Unassembled WGS sequence"/>
</dbReference>
<evidence type="ECO:0000313" key="4">
    <source>
        <dbReference type="Proteomes" id="UP000886725"/>
    </source>
</evidence>